<feature type="compositionally biased region" description="Basic and acidic residues" evidence="6">
    <location>
        <begin position="358"/>
        <end position="390"/>
    </location>
</feature>
<dbReference type="InterPro" id="IPR014227">
    <property type="entry name" value="YtvI-like"/>
</dbReference>
<dbReference type="InterPro" id="IPR002549">
    <property type="entry name" value="AI-2E-like"/>
</dbReference>
<feature type="region of interest" description="Disordered" evidence="6">
    <location>
        <begin position="356"/>
        <end position="401"/>
    </location>
</feature>
<dbReference type="PANTHER" id="PTHR21716:SF68">
    <property type="entry name" value="TRANSPORT PROTEIN YTVI-RELATED"/>
    <property type="match status" value="1"/>
</dbReference>
<comment type="caution">
    <text evidence="8">The sequence shown here is derived from an EMBL/GenBank/DDBJ whole genome shotgun (WGS) entry which is preliminary data.</text>
</comment>
<feature type="transmembrane region" description="Helical" evidence="7">
    <location>
        <begin position="10"/>
        <end position="28"/>
    </location>
</feature>
<accession>A0A9D1A4G3</accession>
<dbReference type="PANTHER" id="PTHR21716">
    <property type="entry name" value="TRANSMEMBRANE PROTEIN"/>
    <property type="match status" value="1"/>
</dbReference>
<dbReference type="Pfam" id="PF01594">
    <property type="entry name" value="AI-2E_transport"/>
    <property type="match status" value="1"/>
</dbReference>
<evidence type="ECO:0000313" key="8">
    <source>
        <dbReference type="EMBL" id="HIR04643.1"/>
    </source>
</evidence>
<organism evidence="8 9">
    <name type="scientific">Candidatus Copromonas faecavium</name>
    <name type="common">nom. illeg.</name>
    <dbReference type="NCBI Taxonomy" id="2840740"/>
    <lineage>
        <taxon>Bacteria</taxon>
        <taxon>Bacillati</taxon>
        <taxon>Bacillota</taxon>
        <taxon>Clostridia</taxon>
        <taxon>Lachnospirales</taxon>
        <taxon>Lachnospiraceae</taxon>
        <taxon>Candidatus Copromonas (nom. illeg.)</taxon>
    </lineage>
</organism>
<evidence type="ECO:0000256" key="5">
    <source>
        <dbReference type="ARBA" id="ARBA00023136"/>
    </source>
</evidence>
<comment type="similarity">
    <text evidence="2">Belongs to the autoinducer-2 exporter (AI-2E) (TC 2.A.86) family.</text>
</comment>
<evidence type="ECO:0000256" key="3">
    <source>
        <dbReference type="ARBA" id="ARBA00022692"/>
    </source>
</evidence>
<keyword evidence="3 7" id="KW-0812">Transmembrane</keyword>
<sequence>MNHTEKKRKFLINAAYYLLIAAILYGILKYATPIFLPFILGFLIVWILRKPTLWLTKKTRIPVKISGLLVLIVFYAVFFSLILYAGTQIFSSVREFVPRLPSLYSAQLLPAINTLSDLAENALSQFDPAFVAGVEYMFQQLTVSLEELITTLSSWMMQVASNLILGMPSFFIRLLLMVISSFFLAGDYDRVMGFFYQHLPERYQNTLKKAKSKLTGSLWIYIRSYTILLLVTFCELLIGLSILKIPYAPFIATFIALFDLMPILGTGGILIPWAFIAACLGEYSMAIGIGILYLVITAVRNTLEPRLVGKQIGLHPLATLISLFLGSQLFGIVGLFGLPVTLSVLVQLQRGDTAETNGIKEKTAEDAKGQGADEKTAKNAENRGRDKKAAGENGTGGEREE</sequence>
<feature type="transmembrane region" description="Helical" evidence="7">
    <location>
        <begin position="249"/>
        <end position="276"/>
    </location>
</feature>
<dbReference type="NCBIfam" id="TIGR02872">
    <property type="entry name" value="spore_ytvI"/>
    <property type="match status" value="1"/>
</dbReference>
<feature type="transmembrane region" description="Helical" evidence="7">
    <location>
        <begin position="323"/>
        <end position="346"/>
    </location>
</feature>
<keyword evidence="4 7" id="KW-1133">Transmembrane helix</keyword>
<name>A0A9D1A4G3_9FIRM</name>
<feature type="transmembrane region" description="Helical" evidence="7">
    <location>
        <begin position="163"/>
        <end position="185"/>
    </location>
</feature>
<evidence type="ECO:0000256" key="1">
    <source>
        <dbReference type="ARBA" id="ARBA00004141"/>
    </source>
</evidence>
<reference evidence="8" key="1">
    <citation type="submission" date="2020-10" db="EMBL/GenBank/DDBJ databases">
        <authorList>
            <person name="Gilroy R."/>
        </authorList>
    </citation>
    <scope>NUCLEOTIDE SEQUENCE</scope>
    <source>
        <strain evidence="8">CHK180-2868</strain>
    </source>
</reference>
<reference evidence="8" key="2">
    <citation type="journal article" date="2021" name="PeerJ">
        <title>Extensive microbial diversity within the chicken gut microbiome revealed by metagenomics and culture.</title>
        <authorList>
            <person name="Gilroy R."/>
            <person name="Ravi A."/>
            <person name="Getino M."/>
            <person name="Pursley I."/>
            <person name="Horton D.L."/>
            <person name="Alikhan N.F."/>
            <person name="Baker D."/>
            <person name="Gharbi K."/>
            <person name="Hall N."/>
            <person name="Watson M."/>
            <person name="Adriaenssens E.M."/>
            <person name="Foster-Nyarko E."/>
            <person name="Jarju S."/>
            <person name="Secka A."/>
            <person name="Antonio M."/>
            <person name="Oren A."/>
            <person name="Chaudhuri R.R."/>
            <person name="La Ragione R."/>
            <person name="Hildebrand F."/>
            <person name="Pallen M.J."/>
        </authorList>
    </citation>
    <scope>NUCLEOTIDE SEQUENCE</scope>
    <source>
        <strain evidence="8">CHK180-2868</strain>
    </source>
</reference>
<gene>
    <name evidence="8" type="primary">ytvI</name>
    <name evidence="8" type="ORF">IAB28_01565</name>
</gene>
<dbReference type="EMBL" id="DVGC01000006">
    <property type="protein sequence ID" value="HIR04643.1"/>
    <property type="molecule type" value="Genomic_DNA"/>
</dbReference>
<evidence type="ECO:0000313" key="9">
    <source>
        <dbReference type="Proteomes" id="UP000824250"/>
    </source>
</evidence>
<dbReference type="Proteomes" id="UP000824250">
    <property type="component" value="Unassembled WGS sequence"/>
</dbReference>
<proteinExistence type="inferred from homology"/>
<feature type="transmembrane region" description="Helical" evidence="7">
    <location>
        <begin position="68"/>
        <end position="90"/>
    </location>
</feature>
<dbReference type="AlphaFoldDB" id="A0A9D1A4G3"/>
<feature type="transmembrane region" description="Helical" evidence="7">
    <location>
        <begin position="34"/>
        <end position="56"/>
    </location>
</feature>
<evidence type="ECO:0000256" key="6">
    <source>
        <dbReference type="SAM" id="MobiDB-lite"/>
    </source>
</evidence>
<dbReference type="GO" id="GO:0016020">
    <property type="term" value="C:membrane"/>
    <property type="evidence" value="ECO:0007669"/>
    <property type="project" value="UniProtKB-SubCell"/>
</dbReference>
<feature type="transmembrane region" description="Helical" evidence="7">
    <location>
        <begin position="218"/>
        <end position="243"/>
    </location>
</feature>
<feature type="transmembrane region" description="Helical" evidence="7">
    <location>
        <begin position="283"/>
        <end position="303"/>
    </location>
</feature>
<dbReference type="GO" id="GO:0055085">
    <property type="term" value="P:transmembrane transport"/>
    <property type="evidence" value="ECO:0007669"/>
    <property type="project" value="TreeGrafter"/>
</dbReference>
<evidence type="ECO:0000256" key="2">
    <source>
        <dbReference type="ARBA" id="ARBA00009773"/>
    </source>
</evidence>
<evidence type="ECO:0000256" key="4">
    <source>
        <dbReference type="ARBA" id="ARBA00022989"/>
    </source>
</evidence>
<evidence type="ECO:0000256" key="7">
    <source>
        <dbReference type="SAM" id="Phobius"/>
    </source>
</evidence>
<keyword evidence="5 7" id="KW-0472">Membrane</keyword>
<comment type="subcellular location">
    <subcellularLocation>
        <location evidence="1">Membrane</location>
        <topology evidence="1">Multi-pass membrane protein</topology>
    </subcellularLocation>
</comment>
<protein>
    <submittedName>
        <fullName evidence="8">Sporulation integral membrane protein YtvI</fullName>
    </submittedName>
</protein>